<gene>
    <name evidence="13" type="ORF">FHX37_0189</name>
</gene>
<dbReference type="GO" id="GO:0016717">
    <property type="term" value="F:oxidoreductase activity, acting on paired donors, with oxidation of a pair of donors resulting in the reduction of molecular oxygen to two molecules of water"/>
    <property type="evidence" value="ECO:0007669"/>
    <property type="project" value="InterPro"/>
</dbReference>
<keyword evidence="14" id="KW-1185">Reference proteome</keyword>
<comment type="caution">
    <text evidence="13">The sequence shown here is derived from an EMBL/GenBank/DDBJ whole genome shotgun (WGS) entry which is preliminary data.</text>
</comment>
<dbReference type="PANTHER" id="PTHR11351:SF3">
    <property type="entry name" value="BLL4393 PROTEIN"/>
    <property type="match status" value="1"/>
</dbReference>
<reference evidence="13 14" key="1">
    <citation type="submission" date="2019-06" db="EMBL/GenBank/DDBJ databases">
        <title>Sequencing the genomes of 1000 actinobacteria strains.</title>
        <authorList>
            <person name="Klenk H.-P."/>
        </authorList>
    </citation>
    <scope>NUCLEOTIDE SEQUENCE [LARGE SCALE GENOMIC DNA]</scope>
    <source>
        <strain evidence="13 14">DSM 45015</strain>
    </source>
</reference>
<keyword evidence="6" id="KW-0560">Oxidoreductase</keyword>
<evidence type="ECO:0000256" key="4">
    <source>
        <dbReference type="ARBA" id="ARBA00022832"/>
    </source>
</evidence>
<evidence type="ECO:0000256" key="9">
    <source>
        <dbReference type="ARBA" id="ARBA00023136"/>
    </source>
</evidence>
<dbReference type="PANTHER" id="PTHR11351">
    <property type="entry name" value="ACYL-COA DESATURASE"/>
    <property type="match status" value="1"/>
</dbReference>
<comment type="subcellular location">
    <subcellularLocation>
        <location evidence="1">Membrane</location>
        <topology evidence="1">Multi-pass membrane protein</topology>
    </subcellularLocation>
</comment>
<dbReference type="InterPro" id="IPR015876">
    <property type="entry name" value="Acyl-CoA_DS"/>
</dbReference>
<keyword evidence="7" id="KW-0408">Iron</keyword>
<evidence type="ECO:0000256" key="10">
    <source>
        <dbReference type="SAM" id="MobiDB-lite"/>
    </source>
</evidence>
<evidence type="ECO:0000256" key="1">
    <source>
        <dbReference type="ARBA" id="ARBA00004141"/>
    </source>
</evidence>
<feature type="compositionally biased region" description="Pro residues" evidence="10">
    <location>
        <begin position="25"/>
        <end position="37"/>
    </location>
</feature>
<dbReference type="GO" id="GO:0006631">
    <property type="term" value="P:fatty acid metabolic process"/>
    <property type="evidence" value="ECO:0007669"/>
    <property type="project" value="UniProtKB-KW"/>
</dbReference>
<evidence type="ECO:0000256" key="5">
    <source>
        <dbReference type="ARBA" id="ARBA00022989"/>
    </source>
</evidence>
<name>A0A543NEP7_9ACTN</name>
<comment type="similarity">
    <text evidence="2">Belongs to the fatty acid desaturase type 2 family.</text>
</comment>
<feature type="compositionally biased region" description="Polar residues" evidence="10">
    <location>
        <begin position="1"/>
        <end position="10"/>
    </location>
</feature>
<keyword evidence="9 11" id="KW-0472">Membrane</keyword>
<dbReference type="InterPro" id="IPR005804">
    <property type="entry name" value="FA_desaturase_dom"/>
</dbReference>
<feature type="transmembrane region" description="Helical" evidence="11">
    <location>
        <begin position="83"/>
        <end position="101"/>
    </location>
</feature>
<keyword evidence="5 11" id="KW-1133">Transmembrane helix</keyword>
<evidence type="ECO:0000256" key="6">
    <source>
        <dbReference type="ARBA" id="ARBA00023002"/>
    </source>
</evidence>
<dbReference type="CDD" id="cd03505">
    <property type="entry name" value="Delta9-FADS-like"/>
    <property type="match status" value="1"/>
</dbReference>
<evidence type="ECO:0000256" key="8">
    <source>
        <dbReference type="ARBA" id="ARBA00023098"/>
    </source>
</evidence>
<feature type="region of interest" description="Disordered" evidence="10">
    <location>
        <begin position="1"/>
        <end position="46"/>
    </location>
</feature>
<feature type="domain" description="Fatty acid desaturase" evidence="12">
    <location>
        <begin position="86"/>
        <end position="298"/>
    </location>
</feature>
<evidence type="ECO:0000256" key="7">
    <source>
        <dbReference type="ARBA" id="ARBA00023004"/>
    </source>
</evidence>
<dbReference type="PRINTS" id="PR00075">
    <property type="entry name" value="FACDDSATRASE"/>
</dbReference>
<dbReference type="OrthoDB" id="19906at2"/>
<evidence type="ECO:0000256" key="2">
    <source>
        <dbReference type="ARBA" id="ARBA00008749"/>
    </source>
</evidence>
<evidence type="ECO:0000256" key="3">
    <source>
        <dbReference type="ARBA" id="ARBA00022692"/>
    </source>
</evidence>
<dbReference type="AlphaFoldDB" id="A0A543NEP7"/>
<dbReference type="Pfam" id="PF00487">
    <property type="entry name" value="FA_desaturase"/>
    <property type="match status" value="1"/>
</dbReference>
<keyword evidence="3 11" id="KW-0812">Transmembrane</keyword>
<dbReference type="EMBL" id="VFQC01000001">
    <property type="protein sequence ID" value="TQN30317.1"/>
    <property type="molecule type" value="Genomic_DNA"/>
</dbReference>
<sequence length="340" mass="38275">MSPLRTNRTAFRTRGGKLTAAPEITPEPAPRPAPKNAPEPELDPEGRGKAERYTVFAFVFIPLLALAAAVPLAWGWGLTLTDIVIGAVFYLVSGLGVTVGFHRHFTHGSFKANRPLRIALAIAGSLSIQGSVIKWVADHRRHHKYADVEGDPHSPWRFGDDWRSVAKGLYYAHMAWMYLDEQKTSPKRFTPDLLKDRDVVKVDKMFIPLVLFSLLSPGIIGGLVTMSWWGAATAFFWAGLVRVGLLHHVTWSINSICHTIGEENFEVRDRSRNVWWLAIPSFGESWHNLHHADPTCARHGVLKGQIDISARTIWVFEKLGWATKVRWPKRERLEAKRVSA</sequence>
<keyword evidence="8" id="KW-0443">Lipid metabolism</keyword>
<proteinExistence type="inferred from homology"/>
<dbReference type="GO" id="GO:0016020">
    <property type="term" value="C:membrane"/>
    <property type="evidence" value="ECO:0007669"/>
    <property type="project" value="UniProtKB-SubCell"/>
</dbReference>
<evidence type="ECO:0000313" key="14">
    <source>
        <dbReference type="Proteomes" id="UP000317422"/>
    </source>
</evidence>
<dbReference type="Proteomes" id="UP000317422">
    <property type="component" value="Unassembled WGS sequence"/>
</dbReference>
<keyword evidence="4" id="KW-0276">Fatty acid metabolism</keyword>
<feature type="transmembrane region" description="Helical" evidence="11">
    <location>
        <begin position="205"/>
        <end position="222"/>
    </location>
</feature>
<feature type="transmembrane region" description="Helical" evidence="11">
    <location>
        <begin position="55"/>
        <end position="77"/>
    </location>
</feature>
<evidence type="ECO:0000256" key="11">
    <source>
        <dbReference type="SAM" id="Phobius"/>
    </source>
</evidence>
<accession>A0A543NEP7</accession>
<protein>
    <submittedName>
        <fullName evidence="13">Stearoyl-CoA desaturase (Delta-9 desaturase)</fullName>
    </submittedName>
</protein>
<evidence type="ECO:0000313" key="13">
    <source>
        <dbReference type="EMBL" id="TQN30317.1"/>
    </source>
</evidence>
<evidence type="ECO:0000259" key="12">
    <source>
        <dbReference type="Pfam" id="PF00487"/>
    </source>
</evidence>
<organism evidence="13 14">
    <name type="scientific">Haloactinospora alba</name>
    <dbReference type="NCBI Taxonomy" id="405555"/>
    <lineage>
        <taxon>Bacteria</taxon>
        <taxon>Bacillati</taxon>
        <taxon>Actinomycetota</taxon>
        <taxon>Actinomycetes</taxon>
        <taxon>Streptosporangiales</taxon>
        <taxon>Nocardiopsidaceae</taxon>
        <taxon>Haloactinospora</taxon>
    </lineage>
</organism>